<evidence type="ECO:0000256" key="1">
    <source>
        <dbReference type="ARBA" id="ARBA00004611"/>
    </source>
</evidence>
<feature type="region of interest" description="Disordered" evidence="14">
    <location>
        <begin position="1"/>
        <end position="24"/>
    </location>
</feature>
<dbReference type="PANTHER" id="PTHR14885:SF3">
    <property type="entry name" value="CILIA- AND FLAGELLA-ASSOCIATED PROTEIN 44"/>
    <property type="match status" value="1"/>
</dbReference>
<evidence type="ECO:0000256" key="2">
    <source>
        <dbReference type="ARBA" id="ARBA00022490"/>
    </source>
</evidence>
<dbReference type="PANTHER" id="PTHR14885">
    <property type="entry name" value="CILIA- AND FLAGELLA-ASSOCIATED PROTEIN 43-RELATED"/>
    <property type="match status" value="1"/>
</dbReference>
<evidence type="ECO:0000256" key="3">
    <source>
        <dbReference type="ARBA" id="ARBA00022574"/>
    </source>
</evidence>
<dbReference type="Pfam" id="PF00400">
    <property type="entry name" value="WD40"/>
    <property type="match status" value="1"/>
</dbReference>
<dbReference type="Gene3D" id="2.130.10.10">
    <property type="entry name" value="YVTN repeat-like/Quinoprotein amine dehydrogenase"/>
    <property type="match status" value="2"/>
</dbReference>
<evidence type="ECO:0000313" key="15">
    <source>
        <dbReference type="EMBL" id="VDP35766.1"/>
    </source>
</evidence>
<dbReference type="SUPFAM" id="SSF50978">
    <property type="entry name" value="WD40 repeat-like"/>
    <property type="match status" value="1"/>
</dbReference>
<proteinExistence type="inferred from homology"/>
<keyword evidence="2" id="KW-0963">Cytoplasm</keyword>
<keyword evidence="7" id="KW-0969">Cilium</keyword>
<comment type="similarity">
    <text evidence="11">Belongs to the CFAP44 family.</text>
</comment>
<dbReference type="InterPro" id="IPR001680">
    <property type="entry name" value="WD40_rpt"/>
</dbReference>
<name>A0A183K3A7_9TREM</name>
<dbReference type="STRING" id="6186.A0A183K3A7"/>
<reference evidence="15 16" key="2">
    <citation type="submission" date="2018-11" db="EMBL/GenBank/DDBJ databases">
        <authorList>
            <consortium name="Pathogen Informatics"/>
        </authorList>
    </citation>
    <scope>NUCLEOTIDE SEQUENCE [LARGE SCALE GENOMIC DNA]</scope>
    <source>
        <strain evidence="15">Dakar</strain>
        <strain evidence="16">Dakar, Senegal</strain>
    </source>
</reference>
<dbReference type="SUPFAM" id="SSF101908">
    <property type="entry name" value="Putative isomerase YbhE"/>
    <property type="match status" value="1"/>
</dbReference>
<keyword evidence="5" id="KW-0282">Flagellum</keyword>
<dbReference type="EMBL" id="UZAK01033255">
    <property type="protein sequence ID" value="VDP35766.1"/>
    <property type="molecule type" value="Genomic_DNA"/>
</dbReference>
<keyword evidence="8" id="KW-0206">Cytoskeleton</keyword>
<evidence type="ECO:0000256" key="10">
    <source>
        <dbReference type="ARBA" id="ARBA00055223"/>
    </source>
</evidence>
<dbReference type="Proteomes" id="UP000279833">
    <property type="component" value="Unassembled WGS sequence"/>
</dbReference>
<feature type="region of interest" description="Disordered" evidence="14">
    <location>
        <begin position="710"/>
        <end position="729"/>
    </location>
</feature>
<protein>
    <recommendedName>
        <fullName evidence="12">Cilia- and flagella-associated protein 44</fullName>
    </recommendedName>
</protein>
<evidence type="ECO:0000256" key="8">
    <source>
        <dbReference type="ARBA" id="ARBA00023212"/>
    </source>
</evidence>
<dbReference type="PROSITE" id="PS50294">
    <property type="entry name" value="WD_REPEATS_REGION"/>
    <property type="match status" value="1"/>
</dbReference>
<dbReference type="WBParaSite" id="SCUD_0000947201-mRNA-1">
    <property type="protein sequence ID" value="SCUD_0000947201-mRNA-1"/>
    <property type="gene ID" value="SCUD_0000947201"/>
</dbReference>
<feature type="compositionally biased region" description="Basic and acidic residues" evidence="14">
    <location>
        <begin position="66"/>
        <end position="75"/>
    </location>
</feature>
<evidence type="ECO:0000256" key="9">
    <source>
        <dbReference type="ARBA" id="ARBA00023273"/>
    </source>
</evidence>
<sequence length="952" mass="109115">MSDHEDNLDPSQQKEDDISLEDKNSIEILPVDDDESSIVGNVKFKKTNSFTFTENKNQEEQVIGKLENDKSKQEDISSSSNQQELVPSNNSINHVNEQTQQQQQQQDQYEDDDNNNDNDNHTNMTQSINEQSKKMIDPEFFYNYTDYIVQPMISENSGIPINLLKVSHLFGMDVTRRENIQLLHYNNNNLLCHIYGNYLQIINMDTNDIIMIRSMNGIGIGTFCIHSQYKYIALAEKGIIPNVCIYQYPDIKLYRILKEGTQTAYTACQFSPDGELLATVGSDPDYTLTLWEWRNEQIVLRSKAFSQDIYHIAWSNDLYGLLTTVGIGHIKFWKMANTFTGLKLQGKLGKFGKIELSNIEGFVILPDGKVLTGSIWGNLLLWEDDLIKLQITRKNKRSCHNGNIMQIIIDEGELMTIGQDGWIRTWDFETVDTAESSEEGGFYELEPMNELRVGIKANLMHIVKIPLPDSTMWYAQDADGAIWKLDLSFSHTSLAPECLEEFHANDIVDCVTSPSTYCAATVDPKGKILIVGHQDGVLRLIKFGENSEELIKRTKQQYALLDLGQVLKPHTLAITSMIYSPSGKLFITGSKDETVFFFNVHTTHLSPIGFVHVHGKVVRLEWFSMDNKEMNEIIVYLENGCVLTVQCPSENEKYDHSKTFALSNIKITKSYQFMSIKSRLDHEEYTMNKLAQYEKEKQNRQEIRRMNARLQPETDEDKQKFDTASEGSKWDFPGVRKAGPIRTLGCSHDDFDKGYLYKCELGGPLLTIDDTIEKLRKTNKQTEEQNQSNDLVTKVTNFEQSQDDNTIINNEKIDDLEIIDPNHITLLDRIHATEPNNAICIINKKDTSITFWTFCNSGYRLLIGFNDGTICIQLLDKPFDLTKFKGYWMYRLHDNERGRVNRIALTYDENFKYAALALPIRAFTSASDPPCSPTILPRYVKLLHLPNLLRQV</sequence>
<accession>A0A183K3A7</accession>
<reference evidence="17" key="1">
    <citation type="submission" date="2016-06" db="UniProtKB">
        <authorList>
            <consortium name="WormBaseParasite"/>
        </authorList>
    </citation>
    <scope>IDENTIFICATION</scope>
</reference>
<gene>
    <name evidence="15" type="ORF">SCUD_LOCUS9472</name>
</gene>
<comment type="function">
    <text evidence="10">Flagellar protein involved in sperm flagellum axoneme organization and function.</text>
</comment>
<evidence type="ECO:0000256" key="4">
    <source>
        <dbReference type="ARBA" id="ARBA00022737"/>
    </source>
</evidence>
<organism evidence="17">
    <name type="scientific">Schistosoma curassoni</name>
    <dbReference type="NCBI Taxonomy" id="6186"/>
    <lineage>
        <taxon>Eukaryota</taxon>
        <taxon>Metazoa</taxon>
        <taxon>Spiralia</taxon>
        <taxon>Lophotrochozoa</taxon>
        <taxon>Platyhelminthes</taxon>
        <taxon>Trematoda</taxon>
        <taxon>Digenea</taxon>
        <taxon>Strigeidida</taxon>
        <taxon>Schistosomatoidea</taxon>
        <taxon>Schistosomatidae</taxon>
        <taxon>Schistosoma</taxon>
    </lineage>
</organism>
<keyword evidence="4" id="KW-0677">Repeat</keyword>
<dbReference type="PROSITE" id="PS50082">
    <property type="entry name" value="WD_REPEATS_2"/>
    <property type="match status" value="1"/>
</dbReference>
<dbReference type="GO" id="GO:0060285">
    <property type="term" value="P:cilium-dependent cell motility"/>
    <property type="evidence" value="ECO:0007669"/>
    <property type="project" value="UniProtKB-ARBA"/>
</dbReference>
<keyword evidence="16" id="KW-1185">Reference proteome</keyword>
<comment type="subcellular location">
    <subcellularLocation>
        <location evidence="1">Cytoplasm</location>
        <location evidence="1">Cytoskeleton</location>
        <location evidence="1">Flagellum axoneme</location>
    </subcellularLocation>
</comment>
<keyword evidence="3 13" id="KW-0853">WD repeat</keyword>
<dbReference type="GO" id="GO:0003341">
    <property type="term" value="P:cilium movement"/>
    <property type="evidence" value="ECO:0007669"/>
    <property type="project" value="UniProtKB-ARBA"/>
</dbReference>
<evidence type="ECO:0000256" key="6">
    <source>
        <dbReference type="ARBA" id="ARBA00023054"/>
    </source>
</evidence>
<evidence type="ECO:0000256" key="11">
    <source>
        <dbReference type="ARBA" id="ARBA00060934"/>
    </source>
</evidence>
<feature type="compositionally biased region" description="Low complexity" evidence="14">
    <location>
        <begin position="96"/>
        <end position="107"/>
    </location>
</feature>
<dbReference type="FunFam" id="2.130.10.10:FF:000401">
    <property type="entry name" value="Cilia- and flagella-associated protein 44"/>
    <property type="match status" value="1"/>
</dbReference>
<evidence type="ECO:0000256" key="7">
    <source>
        <dbReference type="ARBA" id="ARBA00023069"/>
    </source>
</evidence>
<evidence type="ECO:0000256" key="12">
    <source>
        <dbReference type="ARBA" id="ARBA00074727"/>
    </source>
</evidence>
<evidence type="ECO:0000313" key="16">
    <source>
        <dbReference type="Proteomes" id="UP000279833"/>
    </source>
</evidence>
<evidence type="ECO:0000256" key="14">
    <source>
        <dbReference type="SAM" id="MobiDB-lite"/>
    </source>
</evidence>
<dbReference type="InterPro" id="IPR015943">
    <property type="entry name" value="WD40/YVTN_repeat-like_dom_sf"/>
</dbReference>
<evidence type="ECO:0000313" key="17">
    <source>
        <dbReference type="WBParaSite" id="SCUD_0000947201-mRNA-1"/>
    </source>
</evidence>
<keyword evidence="6" id="KW-0175">Coiled coil</keyword>
<dbReference type="AlphaFoldDB" id="A0A183K3A7"/>
<feature type="compositionally biased region" description="Polar residues" evidence="14">
    <location>
        <begin position="76"/>
        <end position="95"/>
    </location>
</feature>
<feature type="region of interest" description="Disordered" evidence="14">
    <location>
        <begin position="45"/>
        <end position="124"/>
    </location>
</feature>
<evidence type="ECO:0000256" key="13">
    <source>
        <dbReference type="PROSITE-ProRule" id="PRU00221"/>
    </source>
</evidence>
<feature type="repeat" description="WD" evidence="13">
    <location>
        <begin position="567"/>
        <end position="602"/>
    </location>
</feature>
<dbReference type="SMART" id="SM00320">
    <property type="entry name" value="WD40"/>
    <property type="match status" value="5"/>
</dbReference>
<keyword evidence="9" id="KW-0966">Cell projection</keyword>
<evidence type="ECO:0000256" key="5">
    <source>
        <dbReference type="ARBA" id="ARBA00022846"/>
    </source>
</evidence>
<dbReference type="InterPro" id="IPR036322">
    <property type="entry name" value="WD40_repeat_dom_sf"/>
</dbReference>